<evidence type="ECO:0000313" key="2">
    <source>
        <dbReference type="EMBL" id="TGZ47971.1"/>
    </source>
</evidence>
<sequence>MSRDKNSRDNVTMNTTRKCFTKKHNRIMDKQPSTRVSSVPRVSIVLTKSPKPEGDEMGTSEKVYRFGTCPQEFCCSMNRSFALKQLNIGGYSIRTFLLVSEQKWLELKKVKHFKPSPLENQEVIEIAAQWP</sequence>
<dbReference type="EMBL" id="SJOL01011688">
    <property type="protein sequence ID" value="TGZ47971.1"/>
    <property type="molecule type" value="Genomic_DNA"/>
</dbReference>
<proteinExistence type="predicted"/>
<name>A0A4S2KF11_OPIFE</name>
<organism evidence="2 3">
    <name type="scientific">Opisthorchis felineus</name>
    <dbReference type="NCBI Taxonomy" id="147828"/>
    <lineage>
        <taxon>Eukaryota</taxon>
        <taxon>Metazoa</taxon>
        <taxon>Spiralia</taxon>
        <taxon>Lophotrochozoa</taxon>
        <taxon>Platyhelminthes</taxon>
        <taxon>Trematoda</taxon>
        <taxon>Digenea</taxon>
        <taxon>Opisthorchiida</taxon>
        <taxon>Opisthorchiata</taxon>
        <taxon>Opisthorchiidae</taxon>
        <taxon>Opisthorchis</taxon>
    </lineage>
</organism>
<evidence type="ECO:0000256" key="1">
    <source>
        <dbReference type="SAM" id="MobiDB-lite"/>
    </source>
</evidence>
<dbReference type="AlphaFoldDB" id="A0A4S2KF11"/>
<accession>A0A4S2KF11</accession>
<comment type="caution">
    <text evidence="2">The sequence shown here is derived from an EMBL/GenBank/DDBJ whole genome shotgun (WGS) entry which is preliminary data.</text>
</comment>
<evidence type="ECO:0000313" key="3">
    <source>
        <dbReference type="Proteomes" id="UP000308267"/>
    </source>
</evidence>
<dbReference type="Proteomes" id="UP000308267">
    <property type="component" value="Unassembled WGS sequence"/>
</dbReference>
<feature type="region of interest" description="Disordered" evidence="1">
    <location>
        <begin position="30"/>
        <end position="59"/>
    </location>
</feature>
<feature type="compositionally biased region" description="Low complexity" evidence="1">
    <location>
        <begin position="33"/>
        <end position="45"/>
    </location>
</feature>
<gene>
    <name evidence="2" type="ORF">CRM22_010998</name>
</gene>
<keyword evidence="3" id="KW-1185">Reference proteome</keyword>
<reference evidence="2 3" key="1">
    <citation type="journal article" date="2019" name="BMC Genomics">
        <title>New insights from Opisthorchis felineus genome: update on genomics of the epidemiologically important liver flukes.</title>
        <authorList>
            <person name="Ershov N.I."/>
            <person name="Mordvinov V.A."/>
            <person name="Prokhortchouk E.B."/>
            <person name="Pakharukova M.Y."/>
            <person name="Gunbin K.V."/>
            <person name="Ustyantsev K."/>
            <person name="Genaev M.A."/>
            <person name="Blinov A.G."/>
            <person name="Mazur A."/>
            <person name="Boulygina E."/>
            <person name="Tsygankova S."/>
            <person name="Khrameeva E."/>
            <person name="Chekanov N."/>
            <person name="Fan G."/>
            <person name="Xiao A."/>
            <person name="Zhang H."/>
            <person name="Xu X."/>
            <person name="Yang H."/>
            <person name="Solovyev V."/>
            <person name="Lee S.M."/>
            <person name="Liu X."/>
            <person name="Afonnikov D.A."/>
            <person name="Skryabin K.G."/>
        </authorList>
    </citation>
    <scope>NUCLEOTIDE SEQUENCE [LARGE SCALE GENOMIC DNA]</scope>
    <source>
        <strain evidence="2">AK-0245</strain>
        <tissue evidence="2">Whole organism</tissue>
    </source>
</reference>
<protein>
    <submittedName>
        <fullName evidence="2">Uncharacterized protein</fullName>
    </submittedName>
</protein>